<evidence type="ECO:0000256" key="13">
    <source>
        <dbReference type="SAM" id="SignalP"/>
    </source>
</evidence>
<dbReference type="CDD" id="cd00110">
    <property type="entry name" value="LamG"/>
    <property type="match status" value="3"/>
</dbReference>
<dbReference type="InterPro" id="IPR000727">
    <property type="entry name" value="T_SNARE_dom"/>
</dbReference>
<dbReference type="Proteomes" id="UP000271974">
    <property type="component" value="Unassembled WGS sequence"/>
</dbReference>
<feature type="domain" description="Laminin EGF-like" evidence="15">
    <location>
        <begin position="778"/>
        <end position="823"/>
    </location>
</feature>
<dbReference type="FunFam" id="2.10.25.10:FF:000106">
    <property type="entry name" value="Heparan sulfate proteoglycan 2"/>
    <property type="match status" value="1"/>
</dbReference>
<accession>A0A433U2J7</accession>
<feature type="disulfide bond" evidence="11">
    <location>
        <begin position="872"/>
        <end position="884"/>
    </location>
</feature>
<feature type="domain" description="Laminin EGF-like" evidence="15">
    <location>
        <begin position="450"/>
        <end position="503"/>
    </location>
</feature>
<reference evidence="19 20" key="1">
    <citation type="submission" date="2019-01" db="EMBL/GenBank/DDBJ databases">
        <title>A draft genome assembly of the solar-powered sea slug Elysia chlorotica.</title>
        <authorList>
            <person name="Cai H."/>
            <person name="Li Q."/>
            <person name="Fang X."/>
            <person name="Li J."/>
            <person name="Curtis N.E."/>
            <person name="Altenburger A."/>
            <person name="Shibata T."/>
            <person name="Feng M."/>
            <person name="Maeda T."/>
            <person name="Schwartz J.A."/>
            <person name="Shigenobu S."/>
            <person name="Lundholm N."/>
            <person name="Nishiyama T."/>
            <person name="Yang H."/>
            <person name="Hasebe M."/>
            <person name="Li S."/>
            <person name="Pierce S.K."/>
            <person name="Wang J."/>
        </authorList>
    </citation>
    <scope>NUCLEOTIDE SEQUENCE [LARGE SCALE GENOMIC DNA]</scope>
    <source>
        <strain evidence="19">EC2010</strain>
        <tissue evidence="19">Whole organism of an adult</tissue>
    </source>
</reference>
<evidence type="ECO:0000256" key="9">
    <source>
        <dbReference type="ARBA" id="ARBA00023292"/>
    </source>
</evidence>
<dbReference type="InterPro" id="IPR000742">
    <property type="entry name" value="EGF"/>
</dbReference>
<dbReference type="PROSITE" id="PS51115">
    <property type="entry name" value="LAMININ_IVA"/>
    <property type="match status" value="1"/>
</dbReference>
<dbReference type="GO" id="GO:0009888">
    <property type="term" value="P:tissue development"/>
    <property type="evidence" value="ECO:0007669"/>
    <property type="project" value="TreeGrafter"/>
</dbReference>
<evidence type="ECO:0008006" key="21">
    <source>
        <dbReference type="Google" id="ProtNLM"/>
    </source>
</evidence>
<evidence type="ECO:0000256" key="8">
    <source>
        <dbReference type="ARBA" id="ARBA00023180"/>
    </source>
</evidence>
<evidence type="ECO:0000256" key="10">
    <source>
        <dbReference type="PROSITE-ProRule" id="PRU00122"/>
    </source>
</evidence>
<feature type="disulfide bond" evidence="11">
    <location>
        <begin position="845"/>
        <end position="854"/>
    </location>
</feature>
<dbReference type="SMART" id="SM00281">
    <property type="entry name" value="LamB"/>
    <property type="match status" value="1"/>
</dbReference>
<sequence length="2601" mass="276285">MRFVAALVALAIWPYVANSQTVNVALQKPVTALYTCGIFGKESFSTLADAINPMSSRYRRSCVDAREPGPDRPDLIAKSPSFPASNMVDGESATWWQSTSRARIYHQGTAFAKERDNELEAMITLDLLQEFLVERIIIQLGDALTPQRIVIEKSLDNVDYIPWVYATSNLDWCSTIFSVDIRSNPNTLDGTICVSFAADDQPPGDTISLSFAQLPVAMKEWSRVRRIRVSFYDMLFIAPLNALANSYNHYAVAELTVMAECPCNALQTGCVVSNVTGMYECVCGGNTRGRYCESCQPLFNQYKFEFAKPCTECNCFNHATSCFYEEAVEAARESIDLSGQRAGGGVCIDCKHNTDGNNCEKCVAMFFRPSNVLQTSEAACVPCACNPSGSTVNPDSNLVDCVMNNDEQRSDGKQPGDCFCKANVQGSKCNSCKPQFFNLLQSNPDGCTACECYTPGTVGASEMCTPDALGQCTCKVNVKGRACNECKDGFYGLSGDDVNGCKPCGCDVGGSVNQICNKLSGQCLCRSNNIVGRTCNSVKGQFYYPGAHSIATEFEDGIGEVQWKRDERYAGFSGTGYVVLSSGDQISSLVYVPEDTSLSLNFTSILFYSGDVGGAVNITVGGQAGYVLDMTLPPCGQVWCQTNSPESDPLLLSPGPNLLFVTAISGDLRLDKLVAFPVEFLNPAQVLLAPLPSGCDLLTNSRPSDPASLAACDAATFSLTMYYWSSPLACNCDLTGSTGASCEVNGGQCQCRPGVVERTCDKCSPDHYNFSPTGCAECSCDAFSTSCDQVTGQCECPDNTFGRQCQFCLPNHWDWHQTQGCKTCQCNDIGSTSLQCNLTSGVCHCKPGVEGDNCDVCQDGYHSLGVQGCLPCSCNTDGSNSNVCNKTNGQCPCKTNVEGIKCTVCKRGTFGLGTSAVLGCQNCVCMGITGECSAGDVKLISQRYPLSIRNASVAEANVQLSNLDGSPNSLPVQVTTDLPTALTIAPTSATQRLFWKMPGSFTSNLLKLYGTDLTATVNYVLVDGSVFTAHEVLLLAGDTGILRYATSPVLQGSDNTLTVTLRESGWTKEVGGPPVTRAEFLKYLATADAVLVPASFSLGSFTARLSSLTFNVENSVGVVNPAAEKCVCGVEYSGGSCEECALGYNRENVSSSDFLGVCVRCQCNGHSALCDADTGVCESCLDDTTGDSCEECKVGFYGDATVGTSSDCTPCPCFLPRVINATCHANATDNSVVCDFCQQGYVGNLCNVCDNLYYGNPGATGGTCSPCECNGNADTCDSVSGLCSSCGFNTTGNNCERCISGFYGNASSQACQECSCVADTSTSTVCDAASGQCPCVQGVGGRTCSYCQLGFWGLDSTEFLGCRACGCVEAGSTNVQCDNSTGVCSCRPNTGGDLCDTCDDGFFGLPTLPCAACGCDPTGTVPGQLCDKTDGQCQCQPGVGGRQCDQCLPFFVNFTTDGCSECGQCQRKLGEDITKLLASGSDVQTTAEVVGAVQAQDLRLQSLTVQLNTSLVTLGLSNTEATSATEIVSNMTGTRDLLVAAYNTLQSQVGVLEAATAQLQTDSQSEYNRQRQMSDQTTKLSQDCKAFESTLDNYIAIATQYSSQASQYADAGSDSGTSTLSFEPELAQAQTVLAKVQNTASMDATRATVQAQSQELTSLNDTVSSQYGELQDQASTLSSLSPSVNSIAAALATADYDLKDGQEYKSQADELVQAVETILTNTEEANREAQSALNAARAAVRNTNSVLSGDARPIMSGDEYAPFPIGLTNFEVTSAALRNRLTSLPVLIDVVTPKVVQAEASLVGLEDTLKAINSTYITIPKVATDAVLAINNFEAVITDLGNSITMAADANNLLSAIRTNVSGDAFEGRRQEYEKEKADAEALRLQVSNLNFQPQALLTSIESATSRLNNEPSLWAQVDSVVNQMTSASNALNTRVQDNSLGERLGSASVLVQEAGTVAMTVAESTANQGAVLTQKEEEVSRTEQAISNVQALEQSVGGRLAAQQTKSTNIQTNIDQARSLSQAADTTTQQIEERIRQLESKLASSESLLSQLRQPLTFYGDLGLTFSNTAVGTEHVYDEVSLEIRKPGTFNDGVMFFVDDPSTADELQVGLKGGKVYFQYATDSTPTVIESPAEICAECWVRVDATRYGQVGLLTVTALSNGGSVSTSSPASNVDTTATISLNSNIYVGTIDDGKETNKVANRRFTGCLHNVEYQGEVLNLWTTAVATSPTASCCSHPPTLPDPPVIPGNSFSGLGYLVLSTPTFQGQPLLMSQTRQVDLEFRTFSTTATLLLVQNADATGYVSIGVVGGSVVWQILINGQLLRTQVQGQFNSGRWVQVSAQKADTSLTLSVKFADSSDPPNVSEITFSQVDLTPFDNKNFIIGAESDPLVDGYAPTANNFAGCMRNLAVSTLTVAAQPISFTENIVAVDGVGSNGCIGEVINGIRFTSDTAFSQFSPVSQLGQLRSLEVQFVTDKARAILVYISDPGLNRFLYLAVFGGNVLLIYRQDTTRTILGTGQYVSDGQLHTVQLNMATSRVSMRVDGVYFEEASATLSSPFLTFASDAVLSLGGVPEGSAFPSEAPVRESLLGGMTIIAINGL</sequence>
<dbReference type="SMART" id="SM00180">
    <property type="entry name" value="EGF_Lam"/>
    <property type="match status" value="15"/>
</dbReference>
<feature type="domain" description="Laminin EGF-like" evidence="15">
    <location>
        <begin position="872"/>
        <end position="922"/>
    </location>
</feature>
<dbReference type="Pfam" id="PF02210">
    <property type="entry name" value="Laminin_G_2"/>
    <property type="match status" value="2"/>
</dbReference>
<dbReference type="PROSITE" id="PS50025">
    <property type="entry name" value="LAM_G_DOMAIN"/>
    <property type="match status" value="3"/>
</dbReference>
<dbReference type="FunFam" id="2.10.25.10:FF:000074">
    <property type="entry name" value="Laminin subunit alpha"/>
    <property type="match status" value="1"/>
</dbReference>
<organism evidence="19 20">
    <name type="scientific">Elysia chlorotica</name>
    <name type="common">Eastern emerald elysia</name>
    <name type="synonym">Sea slug</name>
    <dbReference type="NCBI Taxonomy" id="188477"/>
    <lineage>
        <taxon>Eukaryota</taxon>
        <taxon>Metazoa</taxon>
        <taxon>Spiralia</taxon>
        <taxon>Lophotrochozoa</taxon>
        <taxon>Mollusca</taxon>
        <taxon>Gastropoda</taxon>
        <taxon>Heterobranchia</taxon>
        <taxon>Euthyneura</taxon>
        <taxon>Panpulmonata</taxon>
        <taxon>Sacoglossa</taxon>
        <taxon>Placobranchoidea</taxon>
        <taxon>Plakobranchidae</taxon>
        <taxon>Elysia</taxon>
    </lineage>
</organism>
<evidence type="ECO:0000256" key="2">
    <source>
        <dbReference type="ARBA" id="ARBA00022525"/>
    </source>
</evidence>
<feature type="coiled-coil region" evidence="12">
    <location>
        <begin position="1863"/>
        <end position="1893"/>
    </location>
</feature>
<evidence type="ECO:0000256" key="6">
    <source>
        <dbReference type="ARBA" id="ARBA00022869"/>
    </source>
</evidence>
<feature type="disulfide bond" evidence="11">
    <location>
        <begin position="1335"/>
        <end position="1344"/>
    </location>
</feature>
<feature type="domain" description="Laminin N-terminal" evidence="18">
    <location>
        <begin position="13"/>
        <end position="260"/>
    </location>
</feature>
<comment type="caution">
    <text evidence="11">Lacks conserved residue(s) required for the propagation of feature annotation.</text>
</comment>
<feature type="disulfide bond" evidence="11">
    <location>
        <begin position="826"/>
        <end position="843"/>
    </location>
</feature>
<feature type="domain" description="Laminin EGF-like" evidence="15">
    <location>
        <begin position="383"/>
        <end position="449"/>
    </location>
</feature>
<dbReference type="PROSITE" id="PS51117">
    <property type="entry name" value="LAMININ_NTER"/>
    <property type="match status" value="1"/>
</dbReference>
<evidence type="ECO:0000313" key="20">
    <source>
        <dbReference type="Proteomes" id="UP000271974"/>
    </source>
</evidence>
<evidence type="ECO:0000256" key="1">
    <source>
        <dbReference type="ARBA" id="ARBA00004302"/>
    </source>
</evidence>
<dbReference type="Gene3D" id="2.10.25.10">
    <property type="entry name" value="Laminin"/>
    <property type="match status" value="14"/>
</dbReference>
<evidence type="ECO:0000259" key="16">
    <source>
        <dbReference type="PROSITE" id="PS50192"/>
    </source>
</evidence>
<dbReference type="FunFam" id="2.10.25.10:FF:000090">
    <property type="entry name" value="laminin subunit alpha"/>
    <property type="match status" value="4"/>
</dbReference>
<dbReference type="SUPFAM" id="SSF49785">
    <property type="entry name" value="Galactose-binding domain-like"/>
    <property type="match status" value="1"/>
</dbReference>
<feature type="disulfide bond" evidence="11">
    <location>
        <begin position="1365"/>
        <end position="1377"/>
    </location>
</feature>
<dbReference type="Gene3D" id="2.60.120.200">
    <property type="match status" value="3"/>
</dbReference>
<feature type="domain" description="Laminin EGF-like" evidence="15">
    <location>
        <begin position="1314"/>
        <end position="1364"/>
    </location>
</feature>
<feature type="domain" description="Laminin G" evidence="14">
    <location>
        <begin position="2250"/>
        <end position="2438"/>
    </location>
</feature>
<keyword evidence="9 11" id="KW-0424">Laminin EGF-like domain</keyword>
<dbReference type="STRING" id="188477.A0A433U2J7"/>
<dbReference type="SMART" id="SM00136">
    <property type="entry name" value="LamNT"/>
    <property type="match status" value="1"/>
</dbReference>
<keyword evidence="20" id="KW-1185">Reference proteome</keyword>
<dbReference type="FunFam" id="2.10.25.10:FF:000094">
    <property type="entry name" value="Laminin subunit alpha-2"/>
    <property type="match status" value="1"/>
</dbReference>
<dbReference type="InterPro" id="IPR013320">
    <property type="entry name" value="ConA-like_dom_sf"/>
</dbReference>
<evidence type="ECO:0000256" key="7">
    <source>
        <dbReference type="ARBA" id="ARBA00023157"/>
    </source>
</evidence>
<dbReference type="GO" id="GO:0009887">
    <property type="term" value="P:animal organ morphogenesis"/>
    <property type="evidence" value="ECO:0007669"/>
    <property type="project" value="TreeGrafter"/>
</dbReference>
<dbReference type="FunFam" id="2.10.25.10:FF:000069">
    <property type="entry name" value="Laminin subunit alpha 1"/>
    <property type="match status" value="1"/>
</dbReference>
<evidence type="ECO:0000256" key="3">
    <source>
        <dbReference type="ARBA" id="ARBA00022530"/>
    </source>
</evidence>
<feature type="disulfide bond" evidence="11">
    <location>
        <begin position="874"/>
        <end position="891"/>
    </location>
</feature>
<gene>
    <name evidence="19" type="ORF">EGW08_004203</name>
</gene>
<dbReference type="Pfam" id="PF00054">
    <property type="entry name" value="Laminin_G_1"/>
    <property type="match status" value="1"/>
</dbReference>
<keyword evidence="4 13" id="KW-0732">Signal</keyword>
<dbReference type="InterPro" id="IPR000034">
    <property type="entry name" value="Laminin_IV"/>
</dbReference>
<comment type="subcellular location">
    <subcellularLocation>
        <location evidence="1">Secreted</location>
        <location evidence="1">Extracellular space</location>
        <location evidence="1">Extracellular matrix</location>
        <location evidence="1">Basement membrane</location>
    </subcellularLocation>
</comment>
<dbReference type="SUPFAM" id="SSF57196">
    <property type="entry name" value="EGF/Laminin"/>
    <property type="match status" value="11"/>
</dbReference>
<feature type="disulfide bond" evidence="11">
    <location>
        <begin position="1316"/>
        <end position="1333"/>
    </location>
</feature>
<feature type="domain" description="Laminin EGF-like" evidence="15">
    <location>
        <begin position="1413"/>
        <end position="1461"/>
    </location>
</feature>
<name>A0A433U2J7_ELYCH</name>
<feature type="domain" description="Laminin G" evidence="14">
    <location>
        <begin position="2056"/>
        <end position="2236"/>
    </location>
</feature>
<dbReference type="InterPro" id="IPR008979">
    <property type="entry name" value="Galactose-bd-like_sf"/>
</dbReference>
<feature type="domain" description="Laminin EGF-like" evidence="15">
    <location>
        <begin position="1161"/>
        <end position="1210"/>
    </location>
</feature>
<dbReference type="Gene3D" id="2.60.120.260">
    <property type="entry name" value="Galactose-binding domain-like"/>
    <property type="match status" value="1"/>
</dbReference>
<feature type="domain" description="Laminin EGF-like" evidence="15">
    <location>
        <begin position="824"/>
        <end position="871"/>
    </location>
</feature>
<feature type="domain" description="T-SNARE coiled-coil homology" evidence="16">
    <location>
        <begin position="1970"/>
        <end position="2032"/>
    </location>
</feature>
<dbReference type="InterPro" id="IPR002049">
    <property type="entry name" value="LE_dom"/>
</dbReference>
<dbReference type="FunFam" id="2.10.25.10:FF:000130">
    <property type="entry name" value="Laminin subunit beta 1"/>
    <property type="match status" value="1"/>
</dbReference>
<dbReference type="PANTHER" id="PTHR10574">
    <property type="entry name" value="NETRIN/LAMININ-RELATED"/>
    <property type="match status" value="1"/>
</dbReference>
<feature type="disulfide bond" evidence="11">
    <location>
        <begin position="824"/>
        <end position="836"/>
    </location>
</feature>
<feature type="chain" id="PRO_5019496365" description="Laminin EGF-like domain-containing protein" evidence="13">
    <location>
        <begin position="20"/>
        <end position="2601"/>
    </location>
</feature>
<dbReference type="PROSITE" id="PS01248">
    <property type="entry name" value="EGF_LAM_1"/>
    <property type="match status" value="6"/>
</dbReference>
<dbReference type="SMART" id="SM00181">
    <property type="entry name" value="EGF"/>
    <property type="match status" value="9"/>
</dbReference>
<feature type="disulfide bond" evidence="11">
    <location>
        <begin position="420"/>
        <end position="429"/>
    </location>
</feature>
<feature type="domain" description="Laminin EGF-like" evidence="15">
    <location>
        <begin position="730"/>
        <end position="777"/>
    </location>
</feature>
<dbReference type="Pfam" id="PF00052">
    <property type="entry name" value="Laminin_B"/>
    <property type="match status" value="1"/>
</dbReference>
<feature type="disulfide bond" evidence="11">
    <location>
        <begin position="1367"/>
        <end position="1384"/>
    </location>
</feature>
<dbReference type="PRINTS" id="PR00011">
    <property type="entry name" value="EGFLAMININ"/>
</dbReference>
<keyword evidence="2" id="KW-0964">Secreted</keyword>
<feature type="signal peptide" evidence="13">
    <location>
        <begin position="1"/>
        <end position="19"/>
    </location>
</feature>
<feature type="coiled-coil region" evidence="12">
    <location>
        <begin position="2022"/>
        <end position="2049"/>
    </location>
</feature>
<evidence type="ECO:0000259" key="18">
    <source>
        <dbReference type="PROSITE" id="PS51117"/>
    </source>
</evidence>
<feature type="disulfide bond" evidence="11">
    <location>
        <begin position="1435"/>
        <end position="1444"/>
    </location>
</feature>
<feature type="disulfide bond" evidence="11">
    <location>
        <begin position="732"/>
        <end position="749"/>
    </location>
</feature>
<protein>
    <recommendedName>
        <fullName evidence="21">Laminin EGF-like domain-containing protein</fullName>
    </recommendedName>
</protein>
<dbReference type="InterPro" id="IPR008211">
    <property type="entry name" value="Laminin_N"/>
</dbReference>
<dbReference type="PROSITE" id="PS50027">
    <property type="entry name" value="EGF_LAM_2"/>
    <property type="match status" value="11"/>
</dbReference>
<dbReference type="InterPro" id="IPR056863">
    <property type="entry name" value="LMN_ATRN_NET-like_EGF"/>
</dbReference>
<dbReference type="GO" id="GO:0005604">
    <property type="term" value="C:basement membrane"/>
    <property type="evidence" value="ECO:0007669"/>
    <property type="project" value="UniProtKB-SubCell"/>
</dbReference>
<dbReference type="PROSITE" id="PS00022">
    <property type="entry name" value="EGF_1"/>
    <property type="match status" value="1"/>
</dbReference>
<feature type="disulfide bond" evidence="11">
    <location>
        <begin position="1386"/>
        <end position="1395"/>
    </location>
</feature>
<evidence type="ECO:0000259" key="15">
    <source>
        <dbReference type="PROSITE" id="PS50027"/>
    </source>
</evidence>
<feature type="disulfide bond" evidence="11">
    <location>
        <begin position="796"/>
        <end position="805"/>
    </location>
</feature>
<evidence type="ECO:0000259" key="17">
    <source>
        <dbReference type="PROSITE" id="PS51115"/>
    </source>
</evidence>
<feature type="domain" description="Laminin IV type A" evidence="17">
    <location>
        <begin position="953"/>
        <end position="1132"/>
    </location>
</feature>
<keyword evidence="8" id="KW-0325">Glycoprotein</keyword>
<dbReference type="CDD" id="cd00055">
    <property type="entry name" value="EGF_Lam"/>
    <property type="match status" value="12"/>
</dbReference>
<keyword evidence="3" id="KW-0272">Extracellular matrix</keyword>
<dbReference type="FunFam" id="2.10.25.10:FF:000188">
    <property type="entry name" value="Laminin subunit gamma 2"/>
    <property type="match status" value="1"/>
</dbReference>
<proteinExistence type="predicted"/>
<feature type="disulfide bond" evidence="11">
    <location>
        <begin position="1286"/>
        <end position="1295"/>
    </location>
</feature>
<dbReference type="SUPFAM" id="SSF49899">
    <property type="entry name" value="Concanavalin A-like lectins/glucanases"/>
    <property type="match status" value="3"/>
</dbReference>
<evidence type="ECO:0000256" key="11">
    <source>
        <dbReference type="PROSITE-ProRule" id="PRU00460"/>
    </source>
</evidence>
<keyword evidence="6" id="KW-0084">Basement membrane</keyword>
<evidence type="ECO:0000256" key="4">
    <source>
        <dbReference type="ARBA" id="ARBA00022729"/>
    </source>
</evidence>
<dbReference type="Pfam" id="PF24973">
    <property type="entry name" value="EGF_LMN_ATRN"/>
    <property type="match status" value="2"/>
</dbReference>
<feature type="disulfide bond" evidence="11">
    <location>
        <begin position="751"/>
        <end position="760"/>
    </location>
</feature>
<evidence type="ECO:0000313" key="19">
    <source>
        <dbReference type="EMBL" id="RUS88037.1"/>
    </source>
</evidence>
<keyword evidence="12" id="KW-0175">Coiled coil</keyword>
<keyword evidence="7 11" id="KW-1015">Disulfide bond</keyword>
<feature type="disulfide bond" evidence="11">
    <location>
        <begin position="1314"/>
        <end position="1326"/>
    </location>
</feature>
<feature type="disulfide bond" evidence="11">
    <location>
        <begin position="1180"/>
        <end position="1189"/>
    </location>
</feature>
<feature type="disulfide bond" evidence="11">
    <location>
        <begin position="474"/>
        <end position="483"/>
    </location>
</feature>
<feature type="disulfide bond" evidence="10">
    <location>
        <begin position="2209"/>
        <end position="2236"/>
    </location>
</feature>
<feature type="domain" description="Laminin G" evidence="14">
    <location>
        <begin position="2444"/>
        <end position="2601"/>
    </location>
</feature>
<evidence type="ECO:0000256" key="12">
    <source>
        <dbReference type="SAM" id="Coils"/>
    </source>
</evidence>
<dbReference type="PROSITE" id="PS50192">
    <property type="entry name" value="T_SNARE"/>
    <property type="match status" value="1"/>
</dbReference>
<evidence type="ECO:0000256" key="5">
    <source>
        <dbReference type="ARBA" id="ARBA00022737"/>
    </source>
</evidence>
<evidence type="ECO:0000259" key="14">
    <source>
        <dbReference type="PROSITE" id="PS50025"/>
    </source>
</evidence>
<dbReference type="Pfam" id="PF00053">
    <property type="entry name" value="EGF_laminin"/>
    <property type="match status" value="12"/>
</dbReference>
<dbReference type="EMBL" id="RQTK01000094">
    <property type="protein sequence ID" value="RUS88037.1"/>
    <property type="molecule type" value="Genomic_DNA"/>
</dbReference>
<dbReference type="InterPro" id="IPR050440">
    <property type="entry name" value="Laminin/Netrin_ECM"/>
</dbReference>
<keyword evidence="5" id="KW-0677">Repeat</keyword>
<comment type="caution">
    <text evidence="19">The sequence shown here is derived from an EMBL/GenBank/DDBJ whole genome shotgun (WGS) entry which is preliminary data.</text>
</comment>
<dbReference type="InterPro" id="IPR001791">
    <property type="entry name" value="Laminin_G"/>
</dbReference>
<dbReference type="SMART" id="SM00282">
    <property type="entry name" value="LamG"/>
    <property type="match status" value="3"/>
</dbReference>
<feature type="domain" description="Laminin EGF-like" evidence="15">
    <location>
        <begin position="1267"/>
        <end position="1313"/>
    </location>
</feature>
<feature type="disulfide bond" evidence="11">
    <location>
        <begin position="730"/>
        <end position="742"/>
    </location>
</feature>
<feature type="domain" description="Laminin EGF-like" evidence="15">
    <location>
        <begin position="1365"/>
        <end position="1412"/>
    </location>
</feature>
<feature type="disulfide bond" evidence="11">
    <location>
        <begin position="893"/>
        <end position="902"/>
    </location>
</feature>
<dbReference type="OrthoDB" id="5985440at2759"/>
<dbReference type="PANTHER" id="PTHR10574:SF435">
    <property type="entry name" value="LAMININ SUBUNIT GAMMA-1"/>
    <property type="match status" value="1"/>
</dbReference>